<evidence type="ECO:0000256" key="7">
    <source>
        <dbReference type="ARBA" id="ARBA00022840"/>
    </source>
</evidence>
<evidence type="ECO:0000256" key="5">
    <source>
        <dbReference type="ARBA" id="ARBA00022741"/>
    </source>
</evidence>
<evidence type="ECO:0000256" key="2">
    <source>
        <dbReference type="ARBA" id="ARBA00012513"/>
    </source>
</evidence>
<dbReference type="FunFam" id="1.10.510.10:FF:000499">
    <property type="entry name" value="Serine/threonine-protein kinase KIC1"/>
    <property type="match status" value="1"/>
</dbReference>
<keyword evidence="4" id="KW-0808">Transferase</keyword>
<comment type="catalytic activity">
    <reaction evidence="9">
        <text>L-seryl-[protein] + ATP = O-phospho-L-seryl-[protein] + ADP + H(+)</text>
        <dbReference type="Rhea" id="RHEA:17989"/>
        <dbReference type="Rhea" id="RHEA-COMP:9863"/>
        <dbReference type="Rhea" id="RHEA-COMP:11604"/>
        <dbReference type="ChEBI" id="CHEBI:15378"/>
        <dbReference type="ChEBI" id="CHEBI:29999"/>
        <dbReference type="ChEBI" id="CHEBI:30616"/>
        <dbReference type="ChEBI" id="CHEBI:83421"/>
        <dbReference type="ChEBI" id="CHEBI:456216"/>
        <dbReference type="EC" id="2.7.11.1"/>
    </reaction>
</comment>
<dbReference type="GO" id="GO:0004674">
    <property type="term" value="F:protein serine/threonine kinase activity"/>
    <property type="evidence" value="ECO:0007669"/>
    <property type="project" value="UniProtKB-KW"/>
</dbReference>
<dbReference type="Gene3D" id="1.10.510.10">
    <property type="entry name" value="Transferase(Phosphotransferase) domain 1"/>
    <property type="match status" value="1"/>
</dbReference>
<keyword evidence="5 10" id="KW-0547">Nucleotide-binding</keyword>
<evidence type="ECO:0000256" key="3">
    <source>
        <dbReference type="ARBA" id="ARBA00022527"/>
    </source>
</evidence>
<evidence type="ECO:0000313" key="16">
    <source>
        <dbReference type="Proteomes" id="UP000568158"/>
    </source>
</evidence>
<dbReference type="PROSITE" id="PS00108">
    <property type="entry name" value="PROTEIN_KINASE_ST"/>
    <property type="match status" value="1"/>
</dbReference>
<evidence type="ECO:0000256" key="4">
    <source>
        <dbReference type="ARBA" id="ARBA00022679"/>
    </source>
</evidence>
<reference evidence="14 15" key="1">
    <citation type="submission" date="2019-07" db="EMBL/GenBank/DDBJ databases">
        <authorList>
            <person name="Friedrich A."/>
            <person name="Schacherer J."/>
        </authorList>
    </citation>
    <scope>NUCLEOTIDE SEQUENCE [LARGE SCALE GENOMIC DNA]</scope>
</reference>
<sequence>MADWQPIPGKTYRYRPKGKELIFENIELKECVGRGNFGDVYKGVSVATGEVFAIKAINLDSSDDDIPVLLQEISLLRELNCQYITKWYDTCVEDVTMFIKLEFCGGGSCTDLLRTHKQLPETAVAFIIKGVLKGLEYLHHEGFIHRDIKAANIMLTEDANVKLGDFGVSGKLARASKRKTFVGTPYWMAPEIVLRKNGYNEKVDIWSLGITVIELKTGKVPHADEEPMKALYQMCKRPPPTLVGNEYSQYIKEFVSACLKKMPENRPSAHELLKMRFIARTRFKVNPLSQLIQEQLDYAKIRPRKRSPKHPLELYTRHFGPGITWNFLLTSKYSTFENIQNLKENFGDITKSAPGISRKIEYNNDGSKIDPSPQDIGPLIEAPNTVKRTGHVQAKIIDSVISHILSEHRLINSSATFSDGGMKFIKTLDKFREIMLQLDCMHPKFLKSLCLAYISAVCT</sequence>
<evidence type="ECO:0000256" key="1">
    <source>
        <dbReference type="ARBA" id="ARBA00008874"/>
    </source>
</evidence>
<dbReference type="PANTHER" id="PTHR48012:SF10">
    <property type="entry name" value="FI20177P1"/>
    <property type="match status" value="1"/>
</dbReference>
<dbReference type="GO" id="GO:0030447">
    <property type="term" value="P:filamentous growth"/>
    <property type="evidence" value="ECO:0007669"/>
    <property type="project" value="UniProtKB-ARBA"/>
</dbReference>
<protein>
    <recommendedName>
        <fullName evidence="2">non-specific serine/threonine protein kinase</fullName>
        <ecNumber evidence="2">2.7.11.1</ecNumber>
    </recommendedName>
</protein>
<dbReference type="SUPFAM" id="SSF56112">
    <property type="entry name" value="Protein kinase-like (PK-like)"/>
    <property type="match status" value="1"/>
</dbReference>
<keyword evidence="3 11" id="KW-0723">Serine/threonine-protein kinase</keyword>
<dbReference type="SMART" id="SM00220">
    <property type="entry name" value="S_TKc"/>
    <property type="match status" value="1"/>
</dbReference>
<evidence type="ECO:0000256" key="9">
    <source>
        <dbReference type="ARBA" id="ARBA00048679"/>
    </source>
</evidence>
<dbReference type="InterPro" id="IPR017441">
    <property type="entry name" value="Protein_kinase_ATP_BS"/>
</dbReference>
<dbReference type="EMBL" id="JABCYN010000030">
    <property type="protein sequence ID" value="KAF6009970.1"/>
    <property type="molecule type" value="Genomic_DNA"/>
</dbReference>
<dbReference type="Proteomes" id="UP000568158">
    <property type="component" value="Unassembled WGS sequence"/>
</dbReference>
<proteinExistence type="inferred from homology"/>
<evidence type="ECO:0000256" key="11">
    <source>
        <dbReference type="RuleBase" id="RU000304"/>
    </source>
</evidence>
<dbReference type="InterPro" id="IPR000719">
    <property type="entry name" value="Prot_kinase_dom"/>
</dbReference>
<dbReference type="AlphaFoldDB" id="A0A7D9H0X4"/>
<feature type="binding site" evidence="10">
    <location>
        <position position="55"/>
    </location>
    <ligand>
        <name>ATP</name>
        <dbReference type="ChEBI" id="CHEBI:30616"/>
    </ligand>
</feature>
<dbReference type="EC" id="2.7.11.1" evidence="2"/>
<reference evidence="13 16" key="2">
    <citation type="journal article" date="2020" name="Appl. Microbiol. Biotechnol.">
        <title>Targeted gene deletion in Brettanomyces bruxellensis with an expression-free CRISPR-Cas9 system.</title>
        <authorList>
            <person name="Varela C."/>
            <person name="Bartel C."/>
            <person name="Onetto C."/>
            <person name="Borneman A."/>
        </authorList>
    </citation>
    <scope>NUCLEOTIDE SEQUENCE [LARGE SCALE GENOMIC DNA]</scope>
    <source>
        <strain evidence="13 16">AWRI1613</strain>
    </source>
</reference>
<evidence type="ECO:0000259" key="12">
    <source>
        <dbReference type="PROSITE" id="PS50011"/>
    </source>
</evidence>
<dbReference type="InterPro" id="IPR011009">
    <property type="entry name" value="Kinase-like_dom_sf"/>
</dbReference>
<keyword evidence="7 10" id="KW-0067">ATP-binding</keyword>
<comment type="catalytic activity">
    <reaction evidence="8">
        <text>L-threonyl-[protein] + ATP = O-phospho-L-threonyl-[protein] + ADP + H(+)</text>
        <dbReference type="Rhea" id="RHEA:46608"/>
        <dbReference type="Rhea" id="RHEA-COMP:11060"/>
        <dbReference type="Rhea" id="RHEA-COMP:11605"/>
        <dbReference type="ChEBI" id="CHEBI:15378"/>
        <dbReference type="ChEBI" id="CHEBI:30013"/>
        <dbReference type="ChEBI" id="CHEBI:30616"/>
        <dbReference type="ChEBI" id="CHEBI:61977"/>
        <dbReference type="ChEBI" id="CHEBI:456216"/>
        <dbReference type="EC" id="2.7.11.1"/>
    </reaction>
</comment>
<dbReference type="InterPro" id="IPR008271">
    <property type="entry name" value="Ser/Thr_kinase_AS"/>
</dbReference>
<dbReference type="InterPro" id="IPR050629">
    <property type="entry name" value="STE20/SPS1-PAK"/>
</dbReference>
<keyword evidence="15" id="KW-1185">Reference proteome</keyword>
<dbReference type="GO" id="GO:0005737">
    <property type="term" value="C:cytoplasm"/>
    <property type="evidence" value="ECO:0007669"/>
    <property type="project" value="TreeGrafter"/>
</dbReference>
<name>A0A7D9H0X4_DEKBR</name>
<dbReference type="GO" id="GO:0005524">
    <property type="term" value="F:ATP binding"/>
    <property type="evidence" value="ECO:0007669"/>
    <property type="project" value="UniProtKB-UniRule"/>
</dbReference>
<dbReference type="PROSITE" id="PS00107">
    <property type="entry name" value="PROTEIN_KINASE_ATP"/>
    <property type="match status" value="1"/>
</dbReference>
<evidence type="ECO:0000313" key="14">
    <source>
        <dbReference type="EMBL" id="VUG17587.1"/>
    </source>
</evidence>
<organism evidence="14 15">
    <name type="scientific">Dekkera bruxellensis</name>
    <name type="common">Brettanomyces custersii</name>
    <dbReference type="NCBI Taxonomy" id="5007"/>
    <lineage>
        <taxon>Eukaryota</taxon>
        <taxon>Fungi</taxon>
        <taxon>Dikarya</taxon>
        <taxon>Ascomycota</taxon>
        <taxon>Saccharomycotina</taxon>
        <taxon>Pichiomycetes</taxon>
        <taxon>Pichiales</taxon>
        <taxon>Pichiaceae</taxon>
        <taxon>Brettanomyces</taxon>
    </lineage>
</organism>
<dbReference type="PANTHER" id="PTHR48012">
    <property type="entry name" value="STERILE20-LIKE KINASE, ISOFORM B-RELATED"/>
    <property type="match status" value="1"/>
</dbReference>
<evidence type="ECO:0000256" key="6">
    <source>
        <dbReference type="ARBA" id="ARBA00022777"/>
    </source>
</evidence>
<comment type="similarity">
    <text evidence="1">Belongs to the protein kinase superfamily. STE Ser/Thr protein kinase family. STE20 subfamily.</text>
</comment>
<accession>A0A7D9H0X4</accession>
<feature type="domain" description="Protein kinase" evidence="12">
    <location>
        <begin position="26"/>
        <end position="278"/>
    </location>
</feature>
<evidence type="ECO:0000313" key="13">
    <source>
        <dbReference type="EMBL" id="KAF6009970.1"/>
    </source>
</evidence>
<dbReference type="PROSITE" id="PS50011">
    <property type="entry name" value="PROTEIN_KINASE_DOM"/>
    <property type="match status" value="1"/>
</dbReference>
<keyword evidence="6" id="KW-0418">Kinase</keyword>
<evidence type="ECO:0000313" key="15">
    <source>
        <dbReference type="Proteomes" id="UP000478008"/>
    </source>
</evidence>
<evidence type="ECO:0000256" key="8">
    <source>
        <dbReference type="ARBA" id="ARBA00047899"/>
    </source>
</evidence>
<gene>
    <name evidence="14" type="ORF">DEBR0S2_11056G</name>
    <name evidence="13" type="ORF">HII12_003516</name>
</gene>
<evidence type="ECO:0000256" key="10">
    <source>
        <dbReference type="PROSITE-ProRule" id="PRU10141"/>
    </source>
</evidence>
<dbReference type="EMBL" id="CABFWN010000002">
    <property type="protein sequence ID" value="VUG17587.1"/>
    <property type="molecule type" value="Genomic_DNA"/>
</dbReference>
<dbReference type="Proteomes" id="UP000478008">
    <property type="component" value="Unassembled WGS sequence"/>
</dbReference>
<dbReference type="Pfam" id="PF00069">
    <property type="entry name" value="Pkinase"/>
    <property type="match status" value="1"/>
</dbReference>